<evidence type="ECO:0000313" key="13">
    <source>
        <dbReference type="EMBL" id="EEW51461.1"/>
    </source>
</evidence>
<dbReference type="InterPro" id="IPR023011">
    <property type="entry name" value="ATP_synth_F0_asu_AS"/>
</dbReference>
<evidence type="ECO:0000256" key="1">
    <source>
        <dbReference type="ARBA" id="ARBA00004141"/>
    </source>
</evidence>
<dbReference type="GO" id="GO:0046933">
    <property type="term" value="F:proton-transporting ATP synthase activity, rotational mechanism"/>
    <property type="evidence" value="ECO:0007669"/>
    <property type="project" value="UniProtKB-UniRule"/>
</dbReference>
<reference evidence="13 14" key="1">
    <citation type="submission" date="2009-09" db="EMBL/GenBank/DDBJ databases">
        <authorList>
            <person name="Qin X."/>
            <person name="Bachman B."/>
            <person name="Battles P."/>
            <person name="Bell A."/>
            <person name="Bess C."/>
            <person name="Bickham C."/>
            <person name="Chaboub L."/>
            <person name="Chen D."/>
            <person name="Coyle M."/>
            <person name="Deiros D.R."/>
            <person name="Dinh H."/>
            <person name="Forbes L."/>
            <person name="Fowler G."/>
            <person name="Francisco L."/>
            <person name="Fu Q."/>
            <person name="Gubbala S."/>
            <person name="Hale W."/>
            <person name="Han Y."/>
            <person name="Hemphill L."/>
            <person name="Highlander S.K."/>
            <person name="Hirani K."/>
            <person name="Hogues M."/>
            <person name="Jackson L."/>
            <person name="Jakkamsetti A."/>
            <person name="Javaid M."/>
            <person name="Jiang H."/>
            <person name="Korchina V."/>
            <person name="Kovar C."/>
            <person name="Lara F."/>
            <person name="Lee S."/>
            <person name="Mata R."/>
            <person name="Mathew T."/>
            <person name="Moen C."/>
            <person name="Morales K."/>
            <person name="Munidasa M."/>
            <person name="Nazareth L."/>
            <person name="Ngo R."/>
            <person name="Nguyen L."/>
            <person name="Okwuonu G."/>
            <person name="Ongeri F."/>
            <person name="Patil S."/>
            <person name="Petrosino J."/>
            <person name="Pham C."/>
            <person name="Pham P."/>
            <person name="Pu L.-L."/>
            <person name="Puazo M."/>
            <person name="Raj R."/>
            <person name="Reid J."/>
            <person name="Rouhana J."/>
            <person name="Saada N."/>
            <person name="Shang Y."/>
            <person name="Simmons D."/>
            <person name="Thornton R."/>
            <person name="Warren J."/>
            <person name="Weissenberger G."/>
            <person name="Zhang J."/>
            <person name="Zhang L."/>
            <person name="Zhou C."/>
            <person name="Zhu D."/>
            <person name="Muzny D."/>
            <person name="Worley K."/>
            <person name="Gibbs R."/>
        </authorList>
    </citation>
    <scope>NUCLEOTIDE SEQUENCE [LARGE SCALE GENOMIC DNA]</scope>
    <source>
        <strain evidence="13 14">DSM 13335</strain>
    </source>
</reference>
<dbReference type="PRINTS" id="PR00123">
    <property type="entry name" value="ATPASEA"/>
</dbReference>
<dbReference type="Proteomes" id="UP000004115">
    <property type="component" value="Unassembled WGS sequence"/>
</dbReference>
<dbReference type="GO" id="GO:0016787">
    <property type="term" value="F:hydrolase activity"/>
    <property type="evidence" value="ECO:0007669"/>
    <property type="project" value="UniProtKB-KW"/>
</dbReference>
<comment type="subcellular location">
    <subcellularLocation>
        <location evidence="11 12">Cell membrane</location>
        <topology evidence="11 12">Multi-pass membrane protein</topology>
    </subcellularLocation>
    <subcellularLocation>
        <location evidence="1">Membrane</location>
        <topology evidence="1">Multi-pass membrane protein</topology>
    </subcellularLocation>
</comment>
<feature type="transmembrane region" description="Helical" evidence="11">
    <location>
        <begin position="123"/>
        <end position="143"/>
    </location>
</feature>
<dbReference type="GO" id="GO:0042777">
    <property type="term" value="P:proton motive force-driven plasma membrane ATP synthesis"/>
    <property type="evidence" value="ECO:0007669"/>
    <property type="project" value="TreeGrafter"/>
</dbReference>
<dbReference type="HOGENOM" id="CLU_041018_2_3_9"/>
<dbReference type="AlphaFoldDB" id="C8PDM1"/>
<comment type="function">
    <text evidence="11 12">Key component of the proton channel; it plays a direct role in the translocation of protons across the membrane.</text>
</comment>
<evidence type="ECO:0000256" key="2">
    <source>
        <dbReference type="ARBA" id="ARBA00006810"/>
    </source>
</evidence>
<keyword evidence="10 11" id="KW-0066">ATP synthesis</keyword>
<evidence type="ECO:0000256" key="11">
    <source>
        <dbReference type="HAMAP-Rule" id="MF_01393"/>
    </source>
</evidence>
<evidence type="ECO:0000256" key="8">
    <source>
        <dbReference type="ARBA" id="ARBA00023065"/>
    </source>
</evidence>
<feature type="transmembrane region" description="Helical" evidence="11">
    <location>
        <begin position="90"/>
        <end position="111"/>
    </location>
</feature>
<dbReference type="NCBIfam" id="TIGR01131">
    <property type="entry name" value="ATP_synt_6_or_A"/>
    <property type="match status" value="1"/>
</dbReference>
<gene>
    <name evidence="11 13" type="primary">atpB</name>
    <name evidence="13" type="ORF">HMPREF0520_1191</name>
</gene>
<dbReference type="InterPro" id="IPR000568">
    <property type="entry name" value="ATP_synth_F0_asu"/>
</dbReference>
<dbReference type="PROSITE" id="PS00449">
    <property type="entry name" value="ATPASE_A"/>
    <property type="match status" value="1"/>
</dbReference>
<name>C8PDM1_9LACO</name>
<dbReference type="GO" id="GO:0045259">
    <property type="term" value="C:proton-transporting ATP synthase complex"/>
    <property type="evidence" value="ECO:0007669"/>
    <property type="project" value="UniProtKB-KW"/>
</dbReference>
<keyword evidence="5 11" id="KW-0812">Transmembrane</keyword>
<accession>C8PDM1</accession>
<dbReference type="PATRIC" id="fig|525328.13.peg.23"/>
<evidence type="ECO:0000256" key="3">
    <source>
        <dbReference type="ARBA" id="ARBA00022448"/>
    </source>
</evidence>
<keyword evidence="13" id="KW-0378">Hydrolase</keyword>
<protein>
    <recommendedName>
        <fullName evidence="11 12">ATP synthase subunit a</fullName>
    </recommendedName>
    <alternativeName>
        <fullName evidence="11">ATP synthase F0 sector subunit a</fullName>
    </alternativeName>
    <alternativeName>
        <fullName evidence="11">F-ATPase subunit 6</fullName>
    </alternativeName>
</protein>
<evidence type="ECO:0000256" key="7">
    <source>
        <dbReference type="ARBA" id="ARBA00022989"/>
    </source>
</evidence>
<evidence type="ECO:0000256" key="5">
    <source>
        <dbReference type="ARBA" id="ARBA00022692"/>
    </source>
</evidence>
<comment type="similarity">
    <text evidence="2 11 12">Belongs to the ATPase A chain family.</text>
</comment>
<sequence length="250" mass="27851">MHGNKHWKGGHEVGEKSIVVNFLGLNFNITNCFSGTLVAIAIFGLVYWLSGKVCLKPGKKQNFLEAIIDFTNGIVKNNVSDSEVQSNLSLYAFTLFLFIFFMNQLGLFLEVKINDQILVKSPTASPLITMTMAMMTLLLSYHFGIKKFGAKGFIANYAKPVGFLLPINVIEEFTNFLTLSLRLYGNIYAGEVLLNLIGEHLAKSAGWATIFASVPLTMIWQGFSIFIGSIQAYVFVTLSMVYINKKVMEE</sequence>
<keyword evidence="3 11" id="KW-0813">Transport</keyword>
<dbReference type="CDD" id="cd00310">
    <property type="entry name" value="ATP-synt_Fo_a_6"/>
    <property type="match status" value="1"/>
</dbReference>
<keyword evidence="9 11" id="KW-0472">Membrane</keyword>
<evidence type="ECO:0000256" key="4">
    <source>
        <dbReference type="ARBA" id="ARBA00022547"/>
    </source>
</evidence>
<evidence type="ECO:0000313" key="14">
    <source>
        <dbReference type="Proteomes" id="UP000004115"/>
    </source>
</evidence>
<dbReference type="PANTHER" id="PTHR42823:SF3">
    <property type="entry name" value="ATP SYNTHASE SUBUNIT A, CHLOROPLASTIC"/>
    <property type="match status" value="1"/>
</dbReference>
<evidence type="ECO:0000256" key="12">
    <source>
        <dbReference type="RuleBase" id="RU000483"/>
    </source>
</evidence>
<organism evidence="13 14">
    <name type="scientific">Lactobacillus iners DSM 13335</name>
    <dbReference type="NCBI Taxonomy" id="525328"/>
    <lineage>
        <taxon>Bacteria</taxon>
        <taxon>Bacillati</taxon>
        <taxon>Bacillota</taxon>
        <taxon>Bacilli</taxon>
        <taxon>Lactobacillales</taxon>
        <taxon>Lactobacillaceae</taxon>
        <taxon>Lactobacillus</taxon>
    </lineage>
</organism>
<dbReference type="NCBIfam" id="NF004479">
    <property type="entry name" value="PRK05815.1-4"/>
    <property type="match status" value="1"/>
</dbReference>
<proteinExistence type="inferred from homology"/>
<feature type="transmembrane region" description="Helical" evidence="11">
    <location>
        <begin position="219"/>
        <end position="243"/>
    </location>
</feature>
<dbReference type="Pfam" id="PF00119">
    <property type="entry name" value="ATP-synt_A"/>
    <property type="match status" value="1"/>
</dbReference>
<keyword evidence="6 11" id="KW-0375">Hydrogen ion transport</keyword>
<evidence type="ECO:0000256" key="10">
    <source>
        <dbReference type="ARBA" id="ARBA00023310"/>
    </source>
</evidence>
<dbReference type="SUPFAM" id="SSF81336">
    <property type="entry name" value="F1F0 ATP synthase subunit A"/>
    <property type="match status" value="1"/>
</dbReference>
<dbReference type="HAMAP" id="MF_01393">
    <property type="entry name" value="ATP_synth_a_bact"/>
    <property type="match status" value="1"/>
</dbReference>
<keyword evidence="4 11" id="KW-0138">CF(0)</keyword>
<feature type="transmembrane region" description="Helical" evidence="11">
    <location>
        <begin position="25"/>
        <end position="49"/>
    </location>
</feature>
<dbReference type="InterPro" id="IPR045082">
    <property type="entry name" value="ATP_syn_F0_a_bact/chloroplast"/>
</dbReference>
<dbReference type="InterPro" id="IPR035908">
    <property type="entry name" value="F0_ATP_A_sf"/>
</dbReference>
<keyword evidence="11" id="KW-1003">Cell membrane</keyword>
<comment type="caution">
    <text evidence="13">The sequence shown here is derived from an EMBL/GenBank/DDBJ whole genome shotgun (WGS) entry which is preliminary data.</text>
</comment>
<dbReference type="EMBL" id="ACLN01000019">
    <property type="protein sequence ID" value="EEW51461.1"/>
    <property type="molecule type" value="Genomic_DNA"/>
</dbReference>
<keyword evidence="7 11" id="KW-1133">Transmembrane helix</keyword>
<keyword evidence="14" id="KW-1185">Reference proteome</keyword>
<keyword evidence="8 11" id="KW-0406">Ion transport</keyword>
<evidence type="ECO:0000256" key="6">
    <source>
        <dbReference type="ARBA" id="ARBA00022781"/>
    </source>
</evidence>
<dbReference type="Gene3D" id="1.20.120.220">
    <property type="entry name" value="ATP synthase, F0 complex, subunit A"/>
    <property type="match status" value="1"/>
</dbReference>
<evidence type="ECO:0000256" key="9">
    <source>
        <dbReference type="ARBA" id="ARBA00023136"/>
    </source>
</evidence>
<dbReference type="GO" id="GO:0005886">
    <property type="term" value="C:plasma membrane"/>
    <property type="evidence" value="ECO:0007669"/>
    <property type="project" value="UniProtKB-SubCell"/>
</dbReference>
<dbReference type="PANTHER" id="PTHR42823">
    <property type="entry name" value="ATP SYNTHASE SUBUNIT A, CHLOROPLASTIC"/>
    <property type="match status" value="1"/>
</dbReference>